<gene>
    <name evidence="3" type="primary">ampE</name>
    <name evidence="3" type="ORF">SNE34_10350</name>
</gene>
<feature type="chain" id="PRO_5045726926" evidence="2">
    <location>
        <begin position="23"/>
        <end position="313"/>
    </location>
</feature>
<organism evidence="3 4">
    <name type="scientific">Novilysobacter erysipheiresistens</name>
    <dbReference type="NCBI Taxonomy" id="1749332"/>
    <lineage>
        <taxon>Bacteria</taxon>
        <taxon>Pseudomonadati</taxon>
        <taxon>Pseudomonadota</taxon>
        <taxon>Gammaproteobacteria</taxon>
        <taxon>Lysobacterales</taxon>
        <taxon>Lysobacteraceae</taxon>
        <taxon>Novilysobacter</taxon>
    </lineage>
</organism>
<comment type="caution">
    <text evidence="3">The sequence shown here is derived from an EMBL/GenBank/DDBJ whole genome shotgun (WGS) entry which is preliminary data.</text>
</comment>
<dbReference type="EMBL" id="JAXGFP010000005">
    <property type="protein sequence ID" value="MEG3184410.1"/>
    <property type="molecule type" value="Genomic_DNA"/>
</dbReference>
<evidence type="ECO:0000313" key="3">
    <source>
        <dbReference type="EMBL" id="MEG3184410.1"/>
    </source>
</evidence>
<dbReference type="InterPro" id="IPR031347">
    <property type="entry name" value="AmpE"/>
</dbReference>
<feature type="signal peptide" evidence="2">
    <location>
        <begin position="1"/>
        <end position="22"/>
    </location>
</feature>
<dbReference type="InterPro" id="IPR052966">
    <property type="entry name" value="Beta-lactamase_Reg"/>
</dbReference>
<feature type="transmembrane region" description="Helical" evidence="1">
    <location>
        <begin position="192"/>
        <end position="212"/>
    </location>
</feature>
<feature type="transmembrane region" description="Helical" evidence="1">
    <location>
        <begin position="46"/>
        <end position="68"/>
    </location>
</feature>
<evidence type="ECO:0000256" key="1">
    <source>
        <dbReference type="SAM" id="Phobius"/>
    </source>
</evidence>
<keyword evidence="2" id="KW-0732">Signal</keyword>
<feature type="transmembrane region" description="Helical" evidence="1">
    <location>
        <begin position="75"/>
        <end position="93"/>
    </location>
</feature>
<feature type="transmembrane region" description="Helical" evidence="1">
    <location>
        <begin position="149"/>
        <end position="171"/>
    </location>
</feature>
<dbReference type="PANTHER" id="PTHR38684">
    <property type="entry name" value="PROTEIN AMPE"/>
    <property type="match status" value="1"/>
</dbReference>
<proteinExistence type="predicted"/>
<name>A0ABU7YZL9_9GAMM</name>
<protein>
    <submittedName>
        <fullName evidence="3">Regulatory signaling modulator protein AmpE</fullName>
    </submittedName>
</protein>
<keyword evidence="4" id="KW-1185">Reference proteome</keyword>
<dbReference type="PANTHER" id="PTHR38684:SF1">
    <property type="entry name" value="PROTEIN AMPE"/>
    <property type="match status" value="1"/>
</dbReference>
<keyword evidence="1" id="KW-0472">Membrane</keyword>
<sequence>MSVTLIAAVVALVLGHLAPSLAASVRQYDWYGDWVGWLNRQFGDGSFWRGSWGIALALAPPLLVVGLFQLALDAQLIGLAEMLFGIAVLFYAWGPRDLDRDVAAILDAPDPASRRDAIANLSVDGNPLLDDGNLVEAVFRSAMRRWFGVLFWFLLLGPFGAIGYRLTVLSARATGGDAARGLPTRTARGARTLLAALDWPVAQLLTLALALVGNFDSVLGAWRSSGGSSMRLDTRFLGAVARASVRSELAEEAAERAAAQADDGGDESGLAGVGVAYDLPELPELRDAMSLVWRCLLVWLAALALFVIAGFVS</sequence>
<dbReference type="Pfam" id="PF17113">
    <property type="entry name" value="AmpE"/>
    <property type="match status" value="1"/>
</dbReference>
<feature type="transmembrane region" description="Helical" evidence="1">
    <location>
        <begin position="291"/>
        <end position="312"/>
    </location>
</feature>
<evidence type="ECO:0000313" key="4">
    <source>
        <dbReference type="Proteomes" id="UP001355056"/>
    </source>
</evidence>
<evidence type="ECO:0000256" key="2">
    <source>
        <dbReference type="SAM" id="SignalP"/>
    </source>
</evidence>
<dbReference type="Proteomes" id="UP001355056">
    <property type="component" value="Unassembled WGS sequence"/>
</dbReference>
<keyword evidence="1" id="KW-0812">Transmembrane</keyword>
<dbReference type="RefSeq" id="WP_332616930.1">
    <property type="nucleotide sequence ID" value="NZ_JAXGFP010000005.1"/>
</dbReference>
<keyword evidence="1" id="KW-1133">Transmembrane helix</keyword>
<accession>A0ABU7YZL9</accession>
<reference evidence="3 4" key="1">
    <citation type="journal article" date="2016" name="Int. J. Syst. Evol. Microbiol.">
        <title>Lysobacter erysipheiresistens sp. nov., an antagonist of powdery mildew, isolated from tobacco-cultivated soil.</title>
        <authorList>
            <person name="Xie B."/>
            <person name="Li T."/>
            <person name="Lin X."/>
            <person name="Wang C.J."/>
            <person name="Chen Y.J."/>
            <person name="Liu W.J."/>
            <person name="Zhao Z.W."/>
        </authorList>
    </citation>
    <scope>NUCLEOTIDE SEQUENCE [LARGE SCALE GENOMIC DNA]</scope>
    <source>
        <strain evidence="3 4">RS-LYSO-3</strain>
    </source>
</reference>